<gene>
    <name evidence="1" type="ORF">PCAMFM013_S001g000460</name>
</gene>
<reference evidence="1 2" key="1">
    <citation type="journal article" date="2014" name="Nat. Commun.">
        <title>Multiple recent horizontal transfers of a large genomic region in cheese making fungi.</title>
        <authorList>
            <person name="Cheeseman K."/>
            <person name="Ropars J."/>
            <person name="Renault P."/>
            <person name="Dupont J."/>
            <person name="Gouzy J."/>
            <person name="Branca A."/>
            <person name="Abraham A.L."/>
            <person name="Ceppi M."/>
            <person name="Conseiller E."/>
            <person name="Debuchy R."/>
            <person name="Malagnac F."/>
            <person name="Goarin A."/>
            <person name="Silar P."/>
            <person name="Lacoste S."/>
            <person name="Sallet E."/>
            <person name="Bensimon A."/>
            <person name="Giraud T."/>
            <person name="Brygoo Y."/>
        </authorList>
    </citation>
    <scope>NUCLEOTIDE SEQUENCE [LARGE SCALE GENOMIC DNA]</scope>
    <source>
        <strain evidence="2">FM 013</strain>
    </source>
</reference>
<name>A0A0G4NTU6_PENC3</name>
<dbReference type="Proteomes" id="UP000053732">
    <property type="component" value="Unassembled WGS sequence"/>
</dbReference>
<accession>A0A0G4NTU6</accession>
<evidence type="ECO:0000313" key="2">
    <source>
        <dbReference type="Proteomes" id="UP000053732"/>
    </source>
</evidence>
<keyword evidence="2" id="KW-1185">Reference proteome</keyword>
<protein>
    <submittedName>
        <fullName evidence="1">Str. FM013</fullName>
    </submittedName>
</protein>
<evidence type="ECO:0000313" key="1">
    <source>
        <dbReference type="EMBL" id="CRL17500.1"/>
    </source>
</evidence>
<proteinExistence type="predicted"/>
<organism evidence="1 2">
    <name type="scientific">Penicillium camemberti (strain FM 013)</name>
    <dbReference type="NCBI Taxonomy" id="1429867"/>
    <lineage>
        <taxon>Eukaryota</taxon>
        <taxon>Fungi</taxon>
        <taxon>Dikarya</taxon>
        <taxon>Ascomycota</taxon>
        <taxon>Pezizomycotina</taxon>
        <taxon>Eurotiomycetes</taxon>
        <taxon>Eurotiomycetidae</taxon>
        <taxon>Eurotiales</taxon>
        <taxon>Aspergillaceae</taxon>
        <taxon>Penicillium</taxon>
    </lineage>
</organism>
<sequence length="44" mass="5157">MPKIRLLPSGLKSTTVPTTPQDHIIRWRIRYTEFAEVLIHSILQ</sequence>
<dbReference type="AlphaFoldDB" id="A0A0G4NTU6"/>
<dbReference type="EMBL" id="HG793134">
    <property type="protein sequence ID" value="CRL17500.1"/>
    <property type="molecule type" value="Genomic_DNA"/>
</dbReference>